<comment type="caution">
    <text evidence="3">The sequence shown here is derived from an EMBL/GenBank/DDBJ whole genome shotgun (WGS) entry which is preliminary data.</text>
</comment>
<keyword evidence="2" id="KW-1133">Transmembrane helix</keyword>
<evidence type="ECO:0000256" key="1">
    <source>
        <dbReference type="SAM" id="MobiDB-lite"/>
    </source>
</evidence>
<gene>
    <name evidence="3" type="ORF">ZYGR_0BG00100</name>
</gene>
<protein>
    <submittedName>
        <fullName evidence="3">Uncharacterized protein</fullName>
    </submittedName>
</protein>
<keyword evidence="2" id="KW-0472">Membrane</keyword>
<feature type="compositionally biased region" description="Polar residues" evidence="1">
    <location>
        <begin position="35"/>
        <end position="55"/>
    </location>
</feature>
<evidence type="ECO:0000313" key="4">
    <source>
        <dbReference type="Proteomes" id="UP000187013"/>
    </source>
</evidence>
<evidence type="ECO:0000313" key="3">
    <source>
        <dbReference type="EMBL" id="GAV56411.1"/>
    </source>
</evidence>
<feature type="transmembrane region" description="Helical" evidence="2">
    <location>
        <begin position="125"/>
        <end position="146"/>
    </location>
</feature>
<accession>A0A1Q3AKZ5</accession>
<sequence>MSNKKKKSKSKASESHNRGGRENSPRGQHNPPSPQRDNSISDQQRSENGGTGSRTNGIKLAARLFRNPLFSKRGFKHAKEGIKIRSSDKSINKVKCLGIFFIFAYPILLIMYSVDGLVYGDKTNIIHVFLYGIPLCTAVPCCIHYLDDVDTLLLSVFEIGEKSLLGYFADPVIREFLLTVFEIAGLIYQCIKGGQKYRIFVWGISAFICYLLGNICLILGRKKRPGSVAGDSACVSNLHLAIESCF</sequence>
<organism evidence="3 4">
    <name type="scientific">Zygosaccharomyces rouxii</name>
    <dbReference type="NCBI Taxonomy" id="4956"/>
    <lineage>
        <taxon>Eukaryota</taxon>
        <taxon>Fungi</taxon>
        <taxon>Dikarya</taxon>
        <taxon>Ascomycota</taxon>
        <taxon>Saccharomycotina</taxon>
        <taxon>Saccharomycetes</taxon>
        <taxon>Saccharomycetales</taxon>
        <taxon>Saccharomycetaceae</taxon>
        <taxon>Zygosaccharomyces</taxon>
    </lineage>
</organism>
<dbReference type="AlphaFoldDB" id="A0A1Q3AKZ5"/>
<keyword evidence="2" id="KW-0812">Transmembrane</keyword>
<feature type="transmembrane region" description="Helical" evidence="2">
    <location>
        <begin position="94"/>
        <end position="113"/>
    </location>
</feature>
<feature type="transmembrane region" description="Helical" evidence="2">
    <location>
        <begin position="199"/>
        <end position="219"/>
    </location>
</feature>
<feature type="compositionally biased region" description="Basic residues" evidence="1">
    <location>
        <begin position="1"/>
        <end position="10"/>
    </location>
</feature>
<dbReference type="EMBL" id="BDGX01000059">
    <property type="protein sequence ID" value="GAV56411.1"/>
    <property type="molecule type" value="Genomic_DNA"/>
</dbReference>
<feature type="compositionally biased region" description="Basic and acidic residues" evidence="1">
    <location>
        <begin position="11"/>
        <end position="24"/>
    </location>
</feature>
<evidence type="ECO:0000256" key="2">
    <source>
        <dbReference type="SAM" id="Phobius"/>
    </source>
</evidence>
<reference evidence="3 4" key="1">
    <citation type="submission" date="2016-08" db="EMBL/GenBank/DDBJ databases">
        <title>Draft genome sequence of allopolyploid Zygosaccharomyces rouxii.</title>
        <authorList>
            <person name="Watanabe J."/>
            <person name="Uehara K."/>
            <person name="Mogi Y."/>
            <person name="Tsukioka Y."/>
        </authorList>
    </citation>
    <scope>NUCLEOTIDE SEQUENCE [LARGE SCALE GENOMIC DNA]</scope>
    <source>
        <strain evidence="3 4">NBRC 110957</strain>
    </source>
</reference>
<dbReference type="Proteomes" id="UP000187013">
    <property type="component" value="Unassembled WGS sequence"/>
</dbReference>
<name>A0A1Q3AKZ5_ZYGRO</name>
<dbReference type="OrthoDB" id="10610125at2759"/>
<proteinExistence type="predicted"/>
<feature type="region of interest" description="Disordered" evidence="1">
    <location>
        <begin position="1"/>
        <end position="55"/>
    </location>
</feature>